<dbReference type="SUPFAM" id="SSF54523">
    <property type="entry name" value="Pili subunits"/>
    <property type="match status" value="1"/>
</dbReference>
<evidence type="ECO:0000256" key="2">
    <source>
        <dbReference type="ARBA" id="ARBA00022481"/>
    </source>
</evidence>
<dbReference type="Pfam" id="PF07963">
    <property type="entry name" value="N_methyl"/>
    <property type="match status" value="1"/>
</dbReference>
<evidence type="ECO:0000313" key="7">
    <source>
        <dbReference type="EMBL" id="KKM97449.1"/>
    </source>
</evidence>
<evidence type="ECO:0000256" key="5">
    <source>
        <dbReference type="ARBA" id="ARBA00023136"/>
    </source>
</evidence>
<dbReference type="Gene3D" id="3.30.700.10">
    <property type="entry name" value="Glycoprotein, Type 4 Pilin"/>
    <property type="match status" value="1"/>
</dbReference>
<feature type="transmembrane region" description="Helical" evidence="6">
    <location>
        <begin position="12"/>
        <end position="35"/>
    </location>
</feature>
<dbReference type="GO" id="GO:0016020">
    <property type="term" value="C:membrane"/>
    <property type="evidence" value="ECO:0007669"/>
    <property type="project" value="UniProtKB-SubCell"/>
</dbReference>
<keyword evidence="5 6" id="KW-0472">Membrane</keyword>
<dbReference type="PANTHER" id="PTHR30093:SF44">
    <property type="entry name" value="TYPE II SECRETION SYSTEM CORE PROTEIN G"/>
    <property type="match status" value="1"/>
</dbReference>
<keyword evidence="2" id="KW-0488">Methylation</keyword>
<comment type="caution">
    <text evidence="7">The sequence shown here is derived from an EMBL/GenBank/DDBJ whole genome shotgun (WGS) entry which is preliminary data.</text>
</comment>
<dbReference type="PROSITE" id="PS00409">
    <property type="entry name" value="PROKAR_NTER_METHYL"/>
    <property type="match status" value="1"/>
</dbReference>
<evidence type="ECO:0000256" key="4">
    <source>
        <dbReference type="ARBA" id="ARBA00022989"/>
    </source>
</evidence>
<evidence type="ECO:0008006" key="8">
    <source>
        <dbReference type="Google" id="ProtNLM"/>
    </source>
</evidence>
<keyword evidence="3 6" id="KW-0812">Transmembrane</keyword>
<keyword evidence="4 6" id="KW-1133">Transmembrane helix</keyword>
<dbReference type="InterPro" id="IPR045584">
    <property type="entry name" value="Pilin-like"/>
</dbReference>
<evidence type="ECO:0000256" key="1">
    <source>
        <dbReference type="ARBA" id="ARBA00004167"/>
    </source>
</evidence>
<dbReference type="AlphaFoldDB" id="A0A0F9LQU3"/>
<dbReference type="NCBIfam" id="TIGR02532">
    <property type="entry name" value="IV_pilin_GFxxxE"/>
    <property type="match status" value="1"/>
</dbReference>
<proteinExistence type="predicted"/>
<gene>
    <name evidence="7" type="ORF">LCGC14_1167970</name>
</gene>
<sequence length="131" mass="13543">MLNRLKNQKGFTLVELMVVLLIIGILIAVAVPVFLGAQDRAQDNAANQTMTNAARVVAGETVALNRAPTYTEANDAEGSFTWTDGVASTGPDEVNYAVVATAGTISVKSDSGAVFATASVSATGVITRVEL</sequence>
<comment type="subcellular location">
    <subcellularLocation>
        <location evidence="1">Membrane</location>
        <topology evidence="1">Single-pass membrane protein</topology>
    </subcellularLocation>
</comment>
<accession>A0A0F9LQU3</accession>
<evidence type="ECO:0000256" key="6">
    <source>
        <dbReference type="SAM" id="Phobius"/>
    </source>
</evidence>
<organism evidence="7">
    <name type="scientific">marine sediment metagenome</name>
    <dbReference type="NCBI Taxonomy" id="412755"/>
    <lineage>
        <taxon>unclassified sequences</taxon>
        <taxon>metagenomes</taxon>
        <taxon>ecological metagenomes</taxon>
    </lineage>
</organism>
<dbReference type="InterPro" id="IPR012902">
    <property type="entry name" value="N_methyl_site"/>
</dbReference>
<name>A0A0F9LQU3_9ZZZZ</name>
<reference evidence="7" key="1">
    <citation type="journal article" date="2015" name="Nature">
        <title>Complex archaea that bridge the gap between prokaryotes and eukaryotes.</title>
        <authorList>
            <person name="Spang A."/>
            <person name="Saw J.H."/>
            <person name="Jorgensen S.L."/>
            <person name="Zaremba-Niedzwiedzka K."/>
            <person name="Martijn J."/>
            <person name="Lind A.E."/>
            <person name="van Eijk R."/>
            <person name="Schleper C."/>
            <person name="Guy L."/>
            <person name="Ettema T.J."/>
        </authorList>
    </citation>
    <scope>NUCLEOTIDE SEQUENCE</scope>
</reference>
<protein>
    <recommendedName>
        <fullName evidence="8">Prepilin-type N-terminal cleavage/methylation domain-containing protein</fullName>
    </recommendedName>
</protein>
<dbReference type="EMBL" id="LAZR01005746">
    <property type="protein sequence ID" value="KKM97449.1"/>
    <property type="molecule type" value="Genomic_DNA"/>
</dbReference>
<dbReference type="PANTHER" id="PTHR30093">
    <property type="entry name" value="GENERAL SECRETION PATHWAY PROTEIN G"/>
    <property type="match status" value="1"/>
</dbReference>
<evidence type="ECO:0000256" key="3">
    <source>
        <dbReference type="ARBA" id="ARBA00022692"/>
    </source>
</evidence>